<dbReference type="InterPro" id="IPR025711">
    <property type="entry name" value="PepSY"/>
</dbReference>
<dbReference type="EMBL" id="DRHY01000186">
    <property type="protein sequence ID" value="HEC74433.1"/>
    <property type="molecule type" value="Genomic_DNA"/>
</dbReference>
<accession>A0A7C2ABP9</accession>
<feature type="domain" description="PepSY" evidence="1">
    <location>
        <begin position="43"/>
        <end position="99"/>
    </location>
</feature>
<comment type="caution">
    <text evidence="2">The sequence shown here is derived from an EMBL/GenBank/DDBJ whole genome shotgun (WGS) entry which is preliminary data.</text>
</comment>
<dbReference type="Gene3D" id="3.10.450.40">
    <property type="match status" value="1"/>
</dbReference>
<evidence type="ECO:0000313" key="2">
    <source>
        <dbReference type="EMBL" id="HEC74433.1"/>
    </source>
</evidence>
<name>A0A7C2ABP9_9GAMM</name>
<evidence type="ECO:0000259" key="1">
    <source>
        <dbReference type="Pfam" id="PF03413"/>
    </source>
</evidence>
<organism evidence="2">
    <name type="scientific">Methylophaga aminisulfidivorans</name>
    <dbReference type="NCBI Taxonomy" id="230105"/>
    <lineage>
        <taxon>Bacteria</taxon>
        <taxon>Pseudomonadati</taxon>
        <taxon>Pseudomonadota</taxon>
        <taxon>Gammaproteobacteria</taxon>
        <taxon>Thiotrichales</taxon>
        <taxon>Piscirickettsiaceae</taxon>
        <taxon>Methylophaga</taxon>
    </lineage>
</organism>
<dbReference type="Pfam" id="PF03413">
    <property type="entry name" value="PepSY"/>
    <property type="match status" value="1"/>
</dbReference>
<proteinExistence type="predicted"/>
<sequence length="105" mass="11915">MKKHLIPFTFLYLALASGLWIPFTYANESAAMARVLLKAGDILPLETILQKAKQIKPGQVIEVELEKEDGLYVYELEIVDYSGEVWELELDAKTGELVELENEDD</sequence>
<protein>
    <submittedName>
        <fullName evidence="2">Peptidase</fullName>
    </submittedName>
</protein>
<gene>
    <name evidence="2" type="ORF">ENI26_08680</name>
</gene>
<dbReference type="AlphaFoldDB" id="A0A7C2ABP9"/>
<dbReference type="Proteomes" id="UP000886384">
    <property type="component" value="Unassembled WGS sequence"/>
</dbReference>
<reference evidence="2" key="1">
    <citation type="journal article" date="2020" name="mSystems">
        <title>Genome- and Community-Level Interaction Insights into Carbon Utilization and Element Cycling Functions of Hydrothermarchaeota in Hydrothermal Sediment.</title>
        <authorList>
            <person name="Zhou Z."/>
            <person name="Liu Y."/>
            <person name="Xu W."/>
            <person name="Pan J."/>
            <person name="Luo Z.H."/>
            <person name="Li M."/>
        </authorList>
    </citation>
    <scope>NUCLEOTIDE SEQUENCE [LARGE SCALE GENOMIC DNA]</scope>
    <source>
        <strain evidence="2">HyVt-380</strain>
    </source>
</reference>